<dbReference type="InterPro" id="IPR000634">
    <property type="entry name" value="Ser/Thr_deHydtase_PyrdxlP-BS"/>
</dbReference>
<dbReference type="Pfam" id="PF00291">
    <property type="entry name" value="PALP"/>
    <property type="match status" value="1"/>
</dbReference>
<dbReference type="UniPathway" id="UPA00050">
    <property type="reaction ID" value="UER00065"/>
</dbReference>
<comment type="pathway">
    <text evidence="2">Amino-acid biosynthesis; L-threonine biosynthesis; L-threonine from L-aspartate: step 5/5.</text>
</comment>
<dbReference type="InterPro" id="IPR029144">
    <property type="entry name" value="Thr_synth_N"/>
</dbReference>
<comment type="cofactor">
    <cofactor evidence="1 12">
        <name>pyridoxal 5'-phosphate</name>
        <dbReference type="ChEBI" id="CHEBI:597326"/>
    </cofactor>
</comment>
<dbReference type="NCBIfam" id="TIGR00260">
    <property type="entry name" value="thrC"/>
    <property type="match status" value="1"/>
</dbReference>
<keyword evidence="7" id="KW-0791">Threonine biosynthesis</keyword>
<dbReference type="InterPro" id="IPR036052">
    <property type="entry name" value="TrpB-like_PALP_sf"/>
</dbReference>
<dbReference type="PANTHER" id="PTHR42690">
    <property type="entry name" value="THREONINE SYNTHASE FAMILY MEMBER"/>
    <property type="match status" value="1"/>
</dbReference>
<keyword evidence="9" id="KW-0456">Lyase</keyword>
<evidence type="ECO:0000256" key="5">
    <source>
        <dbReference type="ARBA" id="ARBA00018679"/>
    </source>
</evidence>
<evidence type="ECO:0000256" key="2">
    <source>
        <dbReference type="ARBA" id="ARBA00004979"/>
    </source>
</evidence>
<dbReference type="Proteomes" id="UP000216339">
    <property type="component" value="Unassembled WGS sequence"/>
</dbReference>
<evidence type="ECO:0000256" key="1">
    <source>
        <dbReference type="ARBA" id="ARBA00001933"/>
    </source>
</evidence>
<evidence type="ECO:0000256" key="12">
    <source>
        <dbReference type="PIRSR" id="PIRSR604450-51"/>
    </source>
</evidence>
<proteinExistence type="inferred from homology"/>
<protein>
    <recommendedName>
        <fullName evidence="5 11">Threonine synthase</fullName>
        <ecNumber evidence="4 11">4.2.3.1</ecNumber>
    </recommendedName>
</protein>
<keyword evidence="16" id="KW-1185">Reference proteome</keyword>
<dbReference type="RefSeq" id="WP_095508819.1">
    <property type="nucleotide sequence ID" value="NZ_MQWD01000001.1"/>
</dbReference>
<evidence type="ECO:0000256" key="9">
    <source>
        <dbReference type="ARBA" id="ARBA00023239"/>
    </source>
</evidence>
<dbReference type="InterPro" id="IPR037158">
    <property type="entry name" value="Thr_synth_N_sf"/>
</dbReference>
<comment type="caution">
    <text evidence="15">The sequence shown here is derived from an EMBL/GenBank/DDBJ whole genome shotgun (WGS) entry which is preliminary data.</text>
</comment>
<evidence type="ECO:0000256" key="11">
    <source>
        <dbReference type="NCBIfam" id="TIGR00260"/>
    </source>
</evidence>
<evidence type="ECO:0000259" key="14">
    <source>
        <dbReference type="Pfam" id="PF14821"/>
    </source>
</evidence>
<dbReference type="PANTHER" id="PTHR42690:SF1">
    <property type="entry name" value="THREONINE SYNTHASE-LIKE 2"/>
    <property type="match status" value="1"/>
</dbReference>
<organism evidence="15 16">
    <name type="scientific">Rubrivirga marina</name>
    <dbReference type="NCBI Taxonomy" id="1196024"/>
    <lineage>
        <taxon>Bacteria</taxon>
        <taxon>Pseudomonadati</taxon>
        <taxon>Rhodothermota</taxon>
        <taxon>Rhodothermia</taxon>
        <taxon>Rhodothermales</taxon>
        <taxon>Rubricoccaceae</taxon>
        <taxon>Rubrivirga</taxon>
    </lineage>
</organism>
<dbReference type="AlphaFoldDB" id="A0A271IVD3"/>
<dbReference type="GO" id="GO:0009088">
    <property type="term" value="P:threonine biosynthetic process"/>
    <property type="evidence" value="ECO:0007669"/>
    <property type="project" value="UniProtKB-UniRule"/>
</dbReference>
<evidence type="ECO:0000256" key="3">
    <source>
        <dbReference type="ARBA" id="ARBA00005517"/>
    </source>
</evidence>
<keyword evidence="6" id="KW-0028">Amino-acid biosynthesis</keyword>
<dbReference type="OrthoDB" id="9763107at2"/>
<dbReference type="EMBL" id="MQWD01000001">
    <property type="protein sequence ID" value="PAP75183.1"/>
    <property type="molecule type" value="Genomic_DNA"/>
</dbReference>
<name>A0A271IVD3_9BACT</name>
<dbReference type="Gene3D" id="3.40.50.1100">
    <property type="match status" value="2"/>
</dbReference>
<dbReference type="PROSITE" id="PS00165">
    <property type="entry name" value="DEHYDRATASE_SER_THR"/>
    <property type="match status" value="1"/>
</dbReference>
<reference evidence="15 16" key="1">
    <citation type="submission" date="2016-11" db="EMBL/GenBank/DDBJ databases">
        <title>Study of marine rhodopsin-containing bacteria.</title>
        <authorList>
            <person name="Yoshizawa S."/>
            <person name="Kumagai Y."/>
            <person name="Kogure K."/>
        </authorList>
    </citation>
    <scope>NUCLEOTIDE SEQUENCE [LARGE SCALE GENOMIC DNA]</scope>
    <source>
        <strain evidence="15 16">SAORIC-28</strain>
    </source>
</reference>
<feature type="domain" description="Tryptophan synthase beta chain-like PALP" evidence="13">
    <location>
        <begin position="94"/>
        <end position="374"/>
    </location>
</feature>
<dbReference type="InterPro" id="IPR001926">
    <property type="entry name" value="TrpB-like_PALP"/>
</dbReference>
<evidence type="ECO:0000313" key="16">
    <source>
        <dbReference type="Proteomes" id="UP000216339"/>
    </source>
</evidence>
<evidence type="ECO:0000313" key="15">
    <source>
        <dbReference type="EMBL" id="PAP75183.1"/>
    </source>
</evidence>
<dbReference type="Gene3D" id="3.90.1380.10">
    <property type="entry name" value="Threonine synthase, N-terminal domain"/>
    <property type="match status" value="1"/>
</dbReference>
<gene>
    <name evidence="15" type="ORF">BSZ37_01355</name>
</gene>
<keyword evidence="8 12" id="KW-0663">Pyridoxal phosphate</keyword>
<evidence type="ECO:0000256" key="10">
    <source>
        <dbReference type="ARBA" id="ARBA00049144"/>
    </source>
</evidence>
<evidence type="ECO:0000256" key="8">
    <source>
        <dbReference type="ARBA" id="ARBA00022898"/>
    </source>
</evidence>
<dbReference type="EC" id="4.2.3.1" evidence="4 11"/>
<dbReference type="Pfam" id="PF14821">
    <property type="entry name" value="Thr_synth_N"/>
    <property type="match status" value="1"/>
</dbReference>
<dbReference type="SUPFAM" id="SSF53686">
    <property type="entry name" value="Tryptophan synthase beta subunit-like PLP-dependent enzymes"/>
    <property type="match status" value="1"/>
</dbReference>
<feature type="modified residue" description="N6-(pyridoxal phosphate)lysine" evidence="12">
    <location>
        <position position="108"/>
    </location>
</feature>
<evidence type="ECO:0000256" key="4">
    <source>
        <dbReference type="ARBA" id="ARBA00013028"/>
    </source>
</evidence>
<evidence type="ECO:0000256" key="6">
    <source>
        <dbReference type="ARBA" id="ARBA00022605"/>
    </source>
</evidence>
<comment type="catalytic activity">
    <reaction evidence="10">
        <text>O-phospho-L-homoserine + H2O = L-threonine + phosphate</text>
        <dbReference type="Rhea" id="RHEA:10840"/>
        <dbReference type="ChEBI" id="CHEBI:15377"/>
        <dbReference type="ChEBI" id="CHEBI:43474"/>
        <dbReference type="ChEBI" id="CHEBI:57590"/>
        <dbReference type="ChEBI" id="CHEBI:57926"/>
        <dbReference type="EC" id="4.2.3.1"/>
    </reaction>
</comment>
<dbReference type="InterPro" id="IPR051166">
    <property type="entry name" value="Threonine_Synthase"/>
</dbReference>
<dbReference type="InterPro" id="IPR004450">
    <property type="entry name" value="Thr_synthase-like"/>
</dbReference>
<evidence type="ECO:0000259" key="13">
    <source>
        <dbReference type="Pfam" id="PF00291"/>
    </source>
</evidence>
<sequence length="427" mass="44621">MSAPLYVSTRGGADPVPFREALLDGLAPDGGLYVPTHVPALPAGWQSATALADLGGRVLAEWLPEVDRLDALVMDALSFPIPLVPLRGGGWDGVHVLELFHGPTLSFKDVGARTMARLMGAALGGEPVTILAATSGDTGSAVASGFEGVEGVRVVLLYPMGQVSAVQERQLIVERDNVQALAVEGTFDDCQRLVKQAFSEARPAKGRLSSANSINIGRLLPQTLYYLWAGRELAVAGAEGPPAFVVPSGNLGNLTAGTLAMRGGLDVAGFLAAHNANDGFPRFLDGGDPPAGDSVRTLSNAMDVGVPSNLERLRSLFSDDQLRSLVRGEAVTDEETTASMRRVHDETGYLADPHTAVGLEAARRARGRGEAGPMIVLSTAHPAKFPEAVEAAAGVAPEAPERLASLWDAPVSVETIPSTLDALRAHL</sequence>
<accession>A0A271IVD3</accession>
<dbReference type="GO" id="GO:0004795">
    <property type="term" value="F:threonine synthase activity"/>
    <property type="evidence" value="ECO:0007669"/>
    <property type="project" value="UniProtKB-UniRule"/>
</dbReference>
<comment type="similarity">
    <text evidence="3">Belongs to the threonine synthase family.</text>
</comment>
<feature type="domain" description="Threonine synthase N-terminal" evidence="14">
    <location>
        <begin position="6"/>
        <end position="63"/>
    </location>
</feature>
<dbReference type="GO" id="GO:0030170">
    <property type="term" value="F:pyridoxal phosphate binding"/>
    <property type="evidence" value="ECO:0007669"/>
    <property type="project" value="InterPro"/>
</dbReference>
<evidence type="ECO:0000256" key="7">
    <source>
        <dbReference type="ARBA" id="ARBA00022697"/>
    </source>
</evidence>